<organism evidence="7 8">
    <name type="scientific">Nocardiopsis terrae</name>
    <dbReference type="NCBI Taxonomy" id="372655"/>
    <lineage>
        <taxon>Bacteria</taxon>
        <taxon>Bacillati</taxon>
        <taxon>Actinomycetota</taxon>
        <taxon>Actinomycetes</taxon>
        <taxon>Streptosporangiales</taxon>
        <taxon>Nocardiopsidaceae</taxon>
        <taxon>Nocardiopsis</taxon>
    </lineage>
</organism>
<dbReference type="InterPro" id="IPR013525">
    <property type="entry name" value="ABC2_TM"/>
</dbReference>
<evidence type="ECO:0000313" key="7">
    <source>
        <dbReference type="EMBL" id="MBE1458943.1"/>
    </source>
</evidence>
<comment type="caution">
    <text evidence="7">The sequence shown here is derived from an EMBL/GenBank/DDBJ whole genome shotgun (WGS) entry which is preliminary data.</text>
</comment>
<comment type="subcellular location">
    <subcellularLocation>
        <location evidence="1">Membrane</location>
        <topology evidence="1">Multi-pass membrane protein</topology>
    </subcellularLocation>
</comment>
<name>A0ABR9HIU6_9ACTN</name>
<feature type="transmembrane region" description="Helical" evidence="5">
    <location>
        <begin position="211"/>
        <end position="232"/>
    </location>
</feature>
<evidence type="ECO:0000256" key="2">
    <source>
        <dbReference type="ARBA" id="ARBA00022692"/>
    </source>
</evidence>
<accession>A0ABR9HIU6</accession>
<feature type="transmembrane region" description="Helical" evidence="5">
    <location>
        <begin position="124"/>
        <end position="145"/>
    </location>
</feature>
<keyword evidence="2 5" id="KW-0812">Transmembrane</keyword>
<protein>
    <submittedName>
        <fullName evidence="7">ABC-2 type transport system permease protein</fullName>
    </submittedName>
</protein>
<dbReference type="InterPro" id="IPR052902">
    <property type="entry name" value="ABC-2_transporter"/>
</dbReference>
<evidence type="ECO:0000256" key="4">
    <source>
        <dbReference type="ARBA" id="ARBA00023136"/>
    </source>
</evidence>
<evidence type="ECO:0000256" key="1">
    <source>
        <dbReference type="ARBA" id="ARBA00004141"/>
    </source>
</evidence>
<feature type="transmembrane region" description="Helical" evidence="5">
    <location>
        <begin position="157"/>
        <end position="175"/>
    </location>
</feature>
<dbReference type="Pfam" id="PF01061">
    <property type="entry name" value="ABC2_membrane"/>
    <property type="match status" value="1"/>
</dbReference>
<dbReference type="EMBL" id="JADBDY010000001">
    <property type="protein sequence ID" value="MBE1458943.1"/>
    <property type="molecule type" value="Genomic_DNA"/>
</dbReference>
<dbReference type="PANTHER" id="PTHR43027">
    <property type="entry name" value="DOXORUBICIN RESISTANCE ABC TRANSPORTER PERMEASE PROTEIN DRRC-RELATED"/>
    <property type="match status" value="1"/>
</dbReference>
<proteinExistence type="predicted"/>
<gene>
    <name evidence="7" type="ORF">H4W79_003157</name>
</gene>
<keyword evidence="8" id="KW-1185">Reference proteome</keyword>
<dbReference type="RefSeq" id="WP_191271946.1">
    <property type="nucleotide sequence ID" value="NZ_BMXJ01000005.1"/>
</dbReference>
<dbReference type="PANTHER" id="PTHR43027:SF2">
    <property type="entry name" value="TRANSPORT PERMEASE PROTEIN"/>
    <property type="match status" value="1"/>
</dbReference>
<evidence type="ECO:0000313" key="8">
    <source>
        <dbReference type="Proteomes" id="UP000598217"/>
    </source>
</evidence>
<keyword evidence="3 5" id="KW-1133">Transmembrane helix</keyword>
<feature type="domain" description="ABC-2 type transporter transmembrane" evidence="6">
    <location>
        <begin position="5"/>
        <end position="171"/>
    </location>
</feature>
<feature type="transmembrane region" description="Helical" evidence="5">
    <location>
        <begin position="17"/>
        <end position="37"/>
    </location>
</feature>
<feature type="transmembrane region" description="Helical" evidence="5">
    <location>
        <begin position="49"/>
        <end position="70"/>
    </location>
</feature>
<evidence type="ECO:0000259" key="6">
    <source>
        <dbReference type="Pfam" id="PF01061"/>
    </source>
</evidence>
<dbReference type="Proteomes" id="UP000598217">
    <property type="component" value="Unassembled WGS sequence"/>
</dbReference>
<reference evidence="7 8" key="1">
    <citation type="submission" date="2020-10" db="EMBL/GenBank/DDBJ databases">
        <title>Sequencing the genomes of 1000 actinobacteria strains.</title>
        <authorList>
            <person name="Klenk H.-P."/>
        </authorList>
    </citation>
    <scope>NUCLEOTIDE SEQUENCE [LARGE SCALE GENOMIC DNA]</scope>
    <source>
        <strain evidence="7 8">DSM 45157</strain>
    </source>
</reference>
<keyword evidence="4 5" id="KW-0472">Membrane</keyword>
<evidence type="ECO:0000256" key="5">
    <source>
        <dbReference type="SAM" id="Phobius"/>
    </source>
</evidence>
<evidence type="ECO:0000256" key="3">
    <source>
        <dbReference type="ARBA" id="ARBA00022989"/>
    </source>
</evidence>
<sequence length="238" mass="24947">MLPIAQSELIQIFRNRLVLVTMLVLPAAFSAFYIYLYDLVPALDLGATAAILVFLVVVLGLYSTTVTTLASRRQNLFLKRLRSTAAGDGEIISGLLLPVTVITLVQTAVVLGALTVFAEAPAHPLLLAAAVLSVVAMMVGLGLATAGVTNSPDHAQVTTLPVLVGVLAVSGWVGFTGTGELTLLKRLLPGGSASELVVNAWNGGTAVADSLWLLAPTLAWVVVALVLAARLFRWEPRV</sequence>
<feature type="transmembrane region" description="Helical" evidence="5">
    <location>
        <begin position="91"/>
        <end position="118"/>
    </location>
</feature>